<dbReference type="NCBIfam" id="TIGR02532">
    <property type="entry name" value="IV_pilin_GFxxxE"/>
    <property type="match status" value="1"/>
</dbReference>
<dbReference type="Pfam" id="PF07963">
    <property type="entry name" value="N_methyl"/>
    <property type="match status" value="1"/>
</dbReference>
<comment type="caution">
    <text evidence="2">The sequence shown here is derived from an EMBL/GenBank/DDBJ whole genome shotgun (WGS) entry which is preliminary data.</text>
</comment>
<evidence type="ECO:0000256" key="1">
    <source>
        <dbReference type="SAM" id="Phobius"/>
    </source>
</evidence>
<evidence type="ECO:0000313" key="2">
    <source>
        <dbReference type="EMBL" id="KLV06291.1"/>
    </source>
</evidence>
<reference evidence="2 3" key="1">
    <citation type="submission" date="2015-05" db="EMBL/GenBank/DDBJ databases">
        <title>Photobacterium galathea sp. nov.</title>
        <authorList>
            <person name="Machado H."/>
            <person name="Gram L."/>
        </authorList>
    </citation>
    <scope>NUCLEOTIDE SEQUENCE [LARGE SCALE GENOMIC DNA]</scope>
    <source>
        <strain evidence="2 3">CGMCC 1.12159</strain>
    </source>
</reference>
<gene>
    <name evidence="2" type="ORF">ABT56_08950</name>
</gene>
<proteinExistence type="predicted"/>
<sequence>MRRQSGFTLIEGIVAMVLLSIAMVTLSSFLFPQAEQSARPYYQARAAAIANAFYNTILSRQFDENSGLLTDNTVRCDETAFGAAKCTDEAKFGPDSGETYRDGESASSRLNVAAANDVDDFEGCWGDRALCATRYSQQPWRGPIESLLHSDGESTDSYLNMTVDVAVGYDASMNTPSPDYPHQHKRITLQVDTGRHGTYDFSAFRSNY</sequence>
<name>A0A0J1H3C8_9GAMM</name>
<dbReference type="PROSITE" id="PS00409">
    <property type="entry name" value="PROKAR_NTER_METHYL"/>
    <property type="match status" value="1"/>
</dbReference>
<keyword evidence="1" id="KW-0812">Transmembrane</keyword>
<feature type="transmembrane region" description="Helical" evidence="1">
    <location>
        <begin position="12"/>
        <end position="31"/>
    </location>
</feature>
<evidence type="ECO:0008006" key="4">
    <source>
        <dbReference type="Google" id="ProtNLM"/>
    </source>
</evidence>
<dbReference type="STRING" id="1195763.ABT56_08950"/>
<dbReference type="EMBL" id="LDOT01000011">
    <property type="protein sequence ID" value="KLV06291.1"/>
    <property type="molecule type" value="Genomic_DNA"/>
</dbReference>
<organism evidence="2 3">
    <name type="scientific">Photobacterium aquae</name>
    <dbReference type="NCBI Taxonomy" id="1195763"/>
    <lineage>
        <taxon>Bacteria</taxon>
        <taxon>Pseudomonadati</taxon>
        <taxon>Pseudomonadota</taxon>
        <taxon>Gammaproteobacteria</taxon>
        <taxon>Vibrionales</taxon>
        <taxon>Vibrionaceae</taxon>
        <taxon>Photobacterium</taxon>
    </lineage>
</organism>
<dbReference type="InterPro" id="IPR012902">
    <property type="entry name" value="N_methyl_site"/>
</dbReference>
<keyword evidence="3" id="KW-1185">Reference proteome</keyword>
<dbReference type="PATRIC" id="fig|1195763.3.peg.1901"/>
<evidence type="ECO:0000313" key="3">
    <source>
        <dbReference type="Proteomes" id="UP000036097"/>
    </source>
</evidence>
<keyword evidence="1" id="KW-1133">Transmembrane helix</keyword>
<keyword evidence="1" id="KW-0472">Membrane</keyword>
<dbReference type="Proteomes" id="UP000036097">
    <property type="component" value="Unassembled WGS sequence"/>
</dbReference>
<dbReference type="AlphaFoldDB" id="A0A0J1H3C8"/>
<accession>A0A0J1H3C8</accession>
<protein>
    <recommendedName>
        <fullName evidence="4">MSHA biogenesis protein MshD</fullName>
    </recommendedName>
</protein>